<keyword evidence="3" id="KW-1185">Reference proteome</keyword>
<proteinExistence type="predicted"/>
<organism evidence="2 3">
    <name type="scientific">Gomphillus americanus</name>
    <dbReference type="NCBI Taxonomy" id="1940652"/>
    <lineage>
        <taxon>Eukaryota</taxon>
        <taxon>Fungi</taxon>
        <taxon>Dikarya</taxon>
        <taxon>Ascomycota</taxon>
        <taxon>Pezizomycotina</taxon>
        <taxon>Lecanoromycetes</taxon>
        <taxon>OSLEUM clade</taxon>
        <taxon>Ostropomycetidae</taxon>
        <taxon>Ostropales</taxon>
        <taxon>Graphidaceae</taxon>
        <taxon>Gomphilloideae</taxon>
        <taxon>Gomphillus</taxon>
    </lineage>
</organism>
<evidence type="ECO:0000313" key="3">
    <source>
        <dbReference type="Proteomes" id="UP000664169"/>
    </source>
</evidence>
<dbReference type="EMBL" id="CAJPDQ010000025">
    <property type="protein sequence ID" value="CAF9926650.1"/>
    <property type="molecule type" value="Genomic_DNA"/>
</dbReference>
<evidence type="ECO:0000256" key="1">
    <source>
        <dbReference type="SAM" id="MobiDB-lite"/>
    </source>
</evidence>
<dbReference type="Proteomes" id="UP000664169">
    <property type="component" value="Unassembled WGS sequence"/>
</dbReference>
<dbReference type="SUPFAM" id="SSF51905">
    <property type="entry name" value="FAD/NAD(P)-binding domain"/>
    <property type="match status" value="2"/>
</dbReference>
<accession>A0A8H3IMQ9</accession>
<protein>
    <recommendedName>
        <fullName evidence="4">L-ornithine N(5)-monooxygenase</fullName>
    </recommendedName>
</protein>
<name>A0A8H3IMQ9_9LECA</name>
<comment type="caution">
    <text evidence="2">The sequence shown here is derived from an EMBL/GenBank/DDBJ whole genome shotgun (WGS) entry which is preliminary data.</text>
</comment>
<evidence type="ECO:0000313" key="2">
    <source>
        <dbReference type="EMBL" id="CAF9926650.1"/>
    </source>
</evidence>
<gene>
    <name evidence="2" type="ORF">GOMPHAMPRED_004201</name>
</gene>
<dbReference type="Gene3D" id="3.50.50.60">
    <property type="entry name" value="FAD/NAD(P)-binding domain"/>
    <property type="match status" value="1"/>
</dbReference>
<evidence type="ECO:0008006" key="4">
    <source>
        <dbReference type="Google" id="ProtNLM"/>
    </source>
</evidence>
<feature type="compositionally biased region" description="Polar residues" evidence="1">
    <location>
        <begin position="62"/>
        <end position="79"/>
    </location>
</feature>
<dbReference type="PANTHER" id="PTHR38663">
    <property type="match status" value="1"/>
</dbReference>
<feature type="region of interest" description="Disordered" evidence="1">
    <location>
        <begin position="59"/>
        <end position="87"/>
    </location>
</feature>
<sequence length="592" mass="66581">MAFIHDVIIIGAGPCGLGLATRLCEQTPAEHYTDEEHRRYHWIRKYQFSNPGALKKQRHNGVASTVSNNESQPFSSTAHPYSEGDPKVGQRLGEYHTLVIDATSKRFLSRWDSNFQTFGIRHLRSPMFFHVDPADRDGLLAFAQEHERYKTECEEIKGVVGQEITKHARKQRATRQHKHQAIGRDTNIDERQRQDYFVPSRELFRDHCQHLVERYKIDEDRLIVQDVVADIEYGLVEDMLHVPNASITGDLDKIFKVKTWQGTYFAKAVVLSIGPSMPLNRMVSWPDGSCHSSQIKDFPSFGIQQKTKLKIPTNVLIVGGGLTSAQLALRAIGRGVTKVWLIMRGPLKIKHFDMTLEWVGKFKNQEKASFWSADTDEERFEMIKIARNGGSIPLKYKKLLDEQVAKNRLVVLTHTTLRTICKNDDVWKTQTVMTDPPIPNLPDIDFVYFATGPRSGLNSLSMPSCCTEGYSSIPHDGSLPVPFLETLQQFHPIHWLNGLPVLNNDLAWSTVETGKENRTIPLFMTGALAALRLGPGAANLEGARTGAERVTWGIQDAIGTSLSKTEQLAQGLNAYITGEGGMFDGLAELDDY</sequence>
<reference evidence="2" key="1">
    <citation type="submission" date="2021-03" db="EMBL/GenBank/DDBJ databases">
        <authorList>
            <person name="Tagirdzhanova G."/>
        </authorList>
    </citation>
    <scope>NUCLEOTIDE SEQUENCE</scope>
</reference>
<dbReference type="InterPro" id="IPR036188">
    <property type="entry name" value="FAD/NAD-bd_sf"/>
</dbReference>
<dbReference type="PANTHER" id="PTHR38663:SF1">
    <property type="entry name" value="L-ORNITHINE N(5)-MONOOXYGENASE"/>
    <property type="match status" value="1"/>
</dbReference>
<dbReference type="AlphaFoldDB" id="A0A8H3IMQ9"/>
<dbReference type="OrthoDB" id="76038at2759"/>